<dbReference type="Gene3D" id="1.10.530.10">
    <property type="match status" value="1"/>
</dbReference>
<dbReference type="SUPFAM" id="SSF53955">
    <property type="entry name" value="Lysozyme-like"/>
    <property type="match status" value="1"/>
</dbReference>
<reference evidence="3 4" key="1">
    <citation type="journal article" date="2016" name="Nat. Commun.">
        <title>Thousands of microbial genomes shed light on interconnected biogeochemical processes in an aquifer system.</title>
        <authorList>
            <person name="Anantharaman K."/>
            <person name="Brown C.T."/>
            <person name="Hug L.A."/>
            <person name="Sharon I."/>
            <person name="Castelle C.J."/>
            <person name="Probst A.J."/>
            <person name="Thomas B.C."/>
            <person name="Singh A."/>
            <person name="Wilkins M.J."/>
            <person name="Karaoz U."/>
            <person name="Brodie E.L."/>
            <person name="Williams K.H."/>
            <person name="Hubbard S.S."/>
            <person name="Banfield J.F."/>
        </authorList>
    </citation>
    <scope>NUCLEOTIDE SEQUENCE [LARGE SCALE GENOMIC DNA]</scope>
</reference>
<feature type="coiled-coil region" evidence="1">
    <location>
        <begin position="163"/>
        <end position="197"/>
    </location>
</feature>
<evidence type="ECO:0000256" key="2">
    <source>
        <dbReference type="SAM" id="SignalP"/>
    </source>
</evidence>
<feature type="signal peptide" evidence="2">
    <location>
        <begin position="1"/>
        <end position="25"/>
    </location>
</feature>
<dbReference type="Proteomes" id="UP000179153">
    <property type="component" value="Unassembled WGS sequence"/>
</dbReference>
<proteinExistence type="predicted"/>
<dbReference type="AlphaFoldDB" id="A0A1G2HI31"/>
<dbReference type="InterPro" id="IPR023346">
    <property type="entry name" value="Lysozyme-like_dom_sf"/>
</dbReference>
<dbReference type="EMBL" id="MHOI01000006">
    <property type="protein sequence ID" value="OGZ61940.1"/>
    <property type="molecule type" value="Genomic_DNA"/>
</dbReference>
<evidence type="ECO:0000256" key="1">
    <source>
        <dbReference type="SAM" id="Coils"/>
    </source>
</evidence>
<dbReference type="STRING" id="1802163.A2932_01875"/>
<evidence type="ECO:0008006" key="5">
    <source>
        <dbReference type="Google" id="ProtNLM"/>
    </source>
</evidence>
<name>A0A1G2HI31_9BACT</name>
<organism evidence="3 4">
    <name type="scientific">Candidatus Spechtbacteria bacterium RIFCSPLOWO2_01_FULL_46_10</name>
    <dbReference type="NCBI Taxonomy" id="1802163"/>
    <lineage>
        <taxon>Bacteria</taxon>
        <taxon>Candidatus Spechtiibacteriota</taxon>
    </lineage>
</organism>
<keyword evidence="2" id="KW-0732">Signal</keyword>
<protein>
    <recommendedName>
        <fullName evidence="5">Transglycosylase SLT domain-containing protein</fullName>
    </recommendedName>
</protein>
<comment type="caution">
    <text evidence="3">The sequence shown here is derived from an EMBL/GenBank/DDBJ whole genome shotgun (WGS) entry which is preliminary data.</text>
</comment>
<keyword evidence="1" id="KW-0175">Coiled coil</keyword>
<accession>A0A1G2HI31</accession>
<sequence>MQKIPRKFFITGLFLILIFSANGFAATGNHVWAQEDGMSKEEQKQQLQQQLQELEEEYRQLEEQKEKYRAEKESFQREINILDSEIAQIQIQIRRSKLTVDELGFSIQTNEATIELLGEKVVKQKELLANLLLGVYRSQDTGSIEIILANDTLSDFFDDVKRLEEVREGLNNTLGTVKELRKQIEKEQLELETRREEQLRFIQIQALQRESVVDKADAKERLLQASAEKEDQFGELARQTQRTISEVRNQLFVLEGAGFATSFGEAYEYAKAASQLAGVRPALLLSILKQESSWGQNVGRCFLRNIETADGVHMTTGEPVIRVMKVSRDVKPFLSITAELGKDPFNTAVSCWPQIYYQRQPFGFGGAMGPAQFLPSTWIGYRDSVSQLVGEPADPWRIDHAFVASAAKLAAAGASNYSYNSEWCAALIYYSGSCSRNVSINRFYADRVMQRAAQYQQDIDILEGN</sequence>
<evidence type="ECO:0000313" key="4">
    <source>
        <dbReference type="Proteomes" id="UP000179153"/>
    </source>
</evidence>
<feature type="coiled-coil region" evidence="1">
    <location>
        <begin position="37"/>
        <end position="92"/>
    </location>
</feature>
<dbReference type="Gene3D" id="6.10.250.3150">
    <property type="match status" value="1"/>
</dbReference>
<evidence type="ECO:0000313" key="3">
    <source>
        <dbReference type="EMBL" id="OGZ61940.1"/>
    </source>
</evidence>
<feature type="chain" id="PRO_5009583114" description="Transglycosylase SLT domain-containing protein" evidence="2">
    <location>
        <begin position="26"/>
        <end position="465"/>
    </location>
</feature>
<gene>
    <name evidence="3" type="ORF">A2932_01875</name>
</gene>